<keyword evidence="2 4" id="KW-0808">Transferase</keyword>
<keyword evidence="3 4" id="KW-0949">S-adenosyl-L-methionine</keyword>
<dbReference type="Gene3D" id="3.40.50.150">
    <property type="entry name" value="Vaccinia Virus protein VP39"/>
    <property type="match status" value="1"/>
</dbReference>
<comment type="function">
    <text evidence="4">Methylates ribosomal protein uL3 on a specific glutamine residue.</text>
</comment>
<dbReference type="GO" id="GO:0032259">
    <property type="term" value="P:methylation"/>
    <property type="evidence" value="ECO:0007669"/>
    <property type="project" value="UniProtKB-KW"/>
</dbReference>
<evidence type="ECO:0000313" key="7">
    <source>
        <dbReference type="Proteomes" id="UP000324760"/>
    </source>
</evidence>
<dbReference type="InterPro" id="IPR002052">
    <property type="entry name" value="DNA_methylase_N6_adenine_CS"/>
</dbReference>
<evidence type="ECO:0000259" key="5">
    <source>
        <dbReference type="Pfam" id="PF05175"/>
    </source>
</evidence>
<dbReference type="GO" id="GO:0036009">
    <property type="term" value="F:protein-glutamine N-methyltransferase activity"/>
    <property type="evidence" value="ECO:0007669"/>
    <property type="project" value="UniProtKB-UniRule"/>
</dbReference>
<dbReference type="EMBL" id="CP043869">
    <property type="protein sequence ID" value="QEQ96435.1"/>
    <property type="molecule type" value="Genomic_DNA"/>
</dbReference>
<keyword evidence="1 4" id="KW-0489">Methyltransferase</keyword>
<dbReference type="NCBIfam" id="TIGR00536">
    <property type="entry name" value="hemK_fam"/>
    <property type="match status" value="1"/>
</dbReference>
<feature type="domain" description="Methyltransferase small" evidence="5">
    <location>
        <begin position="134"/>
        <end position="215"/>
    </location>
</feature>
<dbReference type="HAMAP" id="MF_02125">
    <property type="entry name" value="L3_methyltr_PrmB"/>
    <property type="match status" value="1"/>
</dbReference>
<sequence>MMIDQEPLLTEFKTVRDFVRWTCSLMNQQQVFLGHGNVSTWDESVQLVLAALYLPWNSDPAVMDSRLLPTEKARIISFVRDRVEARKPLPYITQEAWFMGMPFYVDERVLIPRSPIAQLIETEFSPFLRPGLVESVLDLCTGSGCIGIACAYTFEEAEVDLVDISEDALDVAQTNVEKHELAEQVNVIHSDLFNGLEGKRYDLIVSNPPYVDKPDFDSMPEEFQHEPELALTSGEDGLDITRRILREACDHLNDEGLLVVEVGNSEVHLMTQFPHVPLIWVDLPEGGNGVFAITKEELAQYRDEF</sequence>
<keyword evidence="6" id="KW-0689">Ribosomal protein</keyword>
<dbReference type="InterPro" id="IPR004556">
    <property type="entry name" value="HemK-like"/>
</dbReference>
<dbReference type="FunFam" id="3.40.50.150:FF:000042">
    <property type="entry name" value="50S ribosomal protein L3 glutamine methyltransferase"/>
    <property type="match status" value="1"/>
</dbReference>
<dbReference type="InterPro" id="IPR007848">
    <property type="entry name" value="Small_mtfrase_dom"/>
</dbReference>
<dbReference type="GO" id="GO:0005840">
    <property type="term" value="C:ribosome"/>
    <property type="evidence" value="ECO:0007669"/>
    <property type="project" value="UniProtKB-KW"/>
</dbReference>
<evidence type="ECO:0000256" key="1">
    <source>
        <dbReference type="ARBA" id="ARBA00022603"/>
    </source>
</evidence>
<dbReference type="AlphaFoldDB" id="A0A5P1RAX7"/>
<dbReference type="OrthoDB" id="9800643at2"/>
<keyword evidence="7" id="KW-1185">Reference proteome</keyword>
<accession>A0A5P1RAX7</accession>
<comment type="similarity">
    <text evidence="4">Belongs to the protein N5-glutamine methyltransferase family. PrmB subfamily.</text>
</comment>
<protein>
    <recommendedName>
        <fullName evidence="4">Ribosomal protein uL3 glutamine methyltransferase</fullName>
        <shortName evidence="4">uL3 MTase</shortName>
        <ecNumber evidence="4">2.1.1.298</ecNumber>
    </recommendedName>
    <alternativeName>
        <fullName evidence="4">N5-glutamine methyltransferase PrmB</fullName>
    </alternativeName>
</protein>
<dbReference type="KEGG" id="ncu:F0U83_06795"/>
<dbReference type="PANTHER" id="PTHR47806">
    <property type="entry name" value="50S RIBOSOMAL PROTEIN L3 GLUTAMINE METHYLTRANSFERASE"/>
    <property type="match status" value="1"/>
</dbReference>
<keyword evidence="6" id="KW-0687">Ribonucleoprotein</keyword>
<evidence type="ECO:0000256" key="2">
    <source>
        <dbReference type="ARBA" id="ARBA00022679"/>
    </source>
</evidence>
<proteinExistence type="inferred from homology"/>
<evidence type="ECO:0000313" key="6">
    <source>
        <dbReference type="EMBL" id="QEQ96435.1"/>
    </source>
</evidence>
<dbReference type="PANTHER" id="PTHR47806:SF1">
    <property type="entry name" value="RIBOSOMAL PROTEIN UL3 GLUTAMINE METHYLTRANSFERASE"/>
    <property type="match status" value="1"/>
</dbReference>
<dbReference type="InterPro" id="IPR017127">
    <property type="entry name" value="Ribosome_uL3_MTase"/>
</dbReference>
<evidence type="ECO:0000256" key="3">
    <source>
        <dbReference type="ARBA" id="ARBA00022691"/>
    </source>
</evidence>
<gene>
    <name evidence="4 6" type="primary">prmB</name>
    <name evidence="6" type="ORF">F0U83_06795</name>
</gene>
<evidence type="ECO:0000256" key="4">
    <source>
        <dbReference type="HAMAP-Rule" id="MF_02125"/>
    </source>
</evidence>
<dbReference type="GO" id="GO:0003676">
    <property type="term" value="F:nucleic acid binding"/>
    <property type="evidence" value="ECO:0007669"/>
    <property type="project" value="InterPro"/>
</dbReference>
<name>A0A5P1RAX7_9GAMM</name>
<dbReference type="NCBIfam" id="TIGR03534">
    <property type="entry name" value="RF_mod_PrmC"/>
    <property type="match status" value="1"/>
</dbReference>
<organism evidence="6 7">
    <name type="scientific">Neptunomonas concharum</name>
    <dbReference type="NCBI Taxonomy" id="1031538"/>
    <lineage>
        <taxon>Bacteria</taxon>
        <taxon>Pseudomonadati</taxon>
        <taxon>Pseudomonadota</taxon>
        <taxon>Gammaproteobacteria</taxon>
        <taxon>Oceanospirillales</taxon>
        <taxon>Oceanospirillaceae</taxon>
        <taxon>Neptunomonas</taxon>
    </lineage>
</organism>
<dbReference type="PROSITE" id="PS00092">
    <property type="entry name" value="N6_MTASE"/>
    <property type="match status" value="1"/>
</dbReference>
<reference evidence="6 7" key="1">
    <citation type="journal article" date="2019" name="Biochem. Eng. J.">
        <title>Metabolic engineering of the marine bacteria Neptunomonas concharum for the production of acetoin and meso-2,3-butanediol from acetate.</title>
        <authorList>
            <person name="Li W."/>
            <person name="Pu N."/>
            <person name="Liu C.-X."/>
            <person name="Yuan Q.-P."/>
            <person name="Li Z.-J."/>
        </authorList>
    </citation>
    <scope>NUCLEOTIDE SEQUENCE [LARGE SCALE GENOMIC DNA]</scope>
    <source>
        <strain evidence="6 7">JCM17730</strain>
    </source>
</reference>
<dbReference type="GO" id="GO:0005829">
    <property type="term" value="C:cytosol"/>
    <property type="evidence" value="ECO:0007669"/>
    <property type="project" value="TreeGrafter"/>
</dbReference>
<dbReference type="SUPFAM" id="SSF53335">
    <property type="entry name" value="S-adenosyl-L-methionine-dependent methyltransferases"/>
    <property type="match status" value="1"/>
</dbReference>
<dbReference type="Proteomes" id="UP000324760">
    <property type="component" value="Chromosome"/>
</dbReference>
<comment type="catalytic activity">
    <reaction evidence="4">
        <text>L-glutaminyl-[ribosomal protein uL3] + S-adenosyl-L-methionine = N(5)-methyl-L-glutaminyl-[ribosomal protein uL3] + S-adenosyl-L-homocysteine + H(+)</text>
        <dbReference type="Rhea" id="RHEA:45020"/>
        <dbReference type="Rhea" id="RHEA-COMP:11063"/>
        <dbReference type="Rhea" id="RHEA-COMP:11064"/>
        <dbReference type="ChEBI" id="CHEBI:15378"/>
        <dbReference type="ChEBI" id="CHEBI:30011"/>
        <dbReference type="ChEBI" id="CHEBI:57856"/>
        <dbReference type="ChEBI" id="CHEBI:59789"/>
        <dbReference type="ChEBI" id="CHEBI:61891"/>
        <dbReference type="EC" id="2.1.1.298"/>
    </reaction>
</comment>
<dbReference type="InterPro" id="IPR019874">
    <property type="entry name" value="RF_methyltr_PrmC"/>
</dbReference>
<dbReference type="InterPro" id="IPR029063">
    <property type="entry name" value="SAM-dependent_MTases_sf"/>
</dbReference>
<dbReference type="NCBIfam" id="TIGR03533">
    <property type="entry name" value="L3_gln_methyl"/>
    <property type="match status" value="1"/>
</dbReference>
<dbReference type="Pfam" id="PF05175">
    <property type="entry name" value="MTS"/>
    <property type="match status" value="1"/>
</dbReference>
<dbReference type="PIRSF" id="PIRSF037167">
    <property type="entry name" value="Mtase_YfcB_prd"/>
    <property type="match status" value="1"/>
</dbReference>
<dbReference type="Gene3D" id="1.10.8.10">
    <property type="entry name" value="DNA helicase RuvA subunit, C-terminal domain"/>
    <property type="match status" value="1"/>
</dbReference>
<dbReference type="EC" id="2.1.1.298" evidence="4"/>
<dbReference type="RefSeq" id="WP_138988442.1">
    <property type="nucleotide sequence ID" value="NZ_CP043869.1"/>
</dbReference>
<dbReference type="CDD" id="cd02440">
    <property type="entry name" value="AdoMet_MTases"/>
    <property type="match status" value="1"/>
</dbReference>